<evidence type="ECO:0000313" key="2">
    <source>
        <dbReference type="Proteomes" id="UP000805193"/>
    </source>
</evidence>
<dbReference type="Proteomes" id="UP000805193">
    <property type="component" value="Unassembled WGS sequence"/>
</dbReference>
<keyword evidence="2" id="KW-1185">Reference proteome</keyword>
<comment type="caution">
    <text evidence="1">The sequence shown here is derived from an EMBL/GenBank/DDBJ whole genome shotgun (WGS) entry which is preliminary data.</text>
</comment>
<protein>
    <submittedName>
        <fullName evidence="1">Uncharacterized protein</fullName>
    </submittedName>
</protein>
<reference evidence="1 2" key="1">
    <citation type="journal article" date="2020" name="Cell">
        <title>Large-Scale Comparative Analyses of Tick Genomes Elucidate Their Genetic Diversity and Vector Capacities.</title>
        <authorList>
            <consortium name="Tick Genome and Microbiome Consortium (TIGMIC)"/>
            <person name="Jia N."/>
            <person name="Wang J."/>
            <person name="Shi W."/>
            <person name="Du L."/>
            <person name="Sun Y."/>
            <person name="Zhan W."/>
            <person name="Jiang J.F."/>
            <person name="Wang Q."/>
            <person name="Zhang B."/>
            <person name="Ji P."/>
            <person name="Bell-Sakyi L."/>
            <person name="Cui X.M."/>
            <person name="Yuan T.T."/>
            <person name="Jiang B.G."/>
            <person name="Yang W.F."/>
            <person name="Lam T.T."/>
            <person name="Chang Q.C."/>
            <person name="Ding S.J."/>
            <person name="Wang X.J."/>
            <person name="Zhu J.G."/>
            <person name="Ruan X.D."/>
            <person name="Zhao L."/>
            <person name="Wei J.T."/>
            <person name="Ye R.Z."/>
            <person name="Que T.C."/>
            <person name="Du C.H."/>
            <person name="Zhou Y.H."/>
            <person name="Cheng J.X."/>
            <person name="Dai P.F."/>
            <person name="Guo W.B."/>
            <person name="Han X.H."/>
            <person name="Huang E.J."/>
            <person name="Li L.F."/>
            <person name="Wei W."/>
            <person name="Gao Y.C."/>
            <person name="Liu J.Z."/>
            <person name="Shao H.Z."/>
            <person name="Wang X."/>
            <person name="Wang C.C."/>
            <person name="Yang T.C."/>
            <person name="Huo Q.B."/>
            <person name="Li W."/>
            <person name="Chen H.Y."/>
            <person name="Chen S.E."/>
            <person name="Zhou L.G."/>
            <person name="Ni X.B."/>
            <person name="Tian J.H."/>
            <person name="Sheng Y."/>
            <person name="Liu T."/>
            <person name="Pan Y.S."/>
            <person name="Xia L.Y."/>
            <person name="Li J."/>
            <person name="Zhao F."/>
            <person name="Cao W.C."/>
        </authorList>
    </citation>
    <scope>NUCLEOTIDE SEQUENCE [LARGE SCALE GENOMIC DNA]</scope>
    <source>
        <strain evidence="1">Iper-2018</strain>
    </source>
</reference>
<sequence>PKPALPRGALSGLSRAAQTVVRRLRTNTAYTNAFLAKIGKGQHPLCSQYNSAETVEHILCVCPAYETQRAALRQRICKSDLTTNDILAPDGSGRKCQNTLKAMLAYLRDTKTITRL</sequence>
<accession>A0AC60QBE6</accession>
<evidence type="ECO:0000313" key="1">
    <source>
        <dbReference type="EMBL" id="KAG0431010.1"/>
    </source>
</evidence>
<dbReference type="EMBL" id="JABSTQ010009268">
    <property type="protein sequence ID" value="KAG0431010.1"/>
    <property type="molecule type" value="Genomic_DNA"/>
</dbReference>
<organism evidence="1 2">
    <name type="scientific">Ixodes persulcatus</name>
    <name type="common">Taiga tick</name>
    <dbReference type="NCBI Taxonomy" id="34615"/>
    <lineage>
        <taxon>Eukaryota</taxon>
        <taxon>Metazoa</taxon>
        <taxon>Ecdysozoa</taxon>
        <taxon>Arthropoda</taxon>
        <taxon>Chelicerata</taxon>
        <taxon>Arachnida</taxon>
        <taxon>Acari</taxon>
        <taxon>Parasitiformes</taxon>
        <taxon>Ixodida</taxon>
        <taxon>Ixodoidea</taxon>
        <taxon>Ixodidae</taxon>
        <taxon>Ixodinae</taxon>
        <taxon>Ixodes</taxon>
    </lineage>
</organism>
<gene>
    <name evidence="1" type="ORF">HPB47_022194</name>
</gene>
<proteinExistence type="predicted"/>
<name>A0AC60QBE6_IXOPE</name>
<feature type="non-terminal residue" evidence="1">
    <location>
        <position position="1"/>
    </location>
</feature>